<dbReference type="EMBL" id="JAGSPD010000005">
    <property type="protein sequence ID" value="MBV7269164.1"/>
    <property type="molecule type" value="Genomic_DNA"/>
</dbReference>
<evidence type="ECO:0000313" key="4">
    <source>
        <dbReference type="EMBL" id="MBV7269164.1"/>
    </source>
</evidence>
<dbReference type="Pfam" id="PF00685">
    <property type="entry name" value="Sulfotransfer_1"/>
    <property type="match status" value="1"/>
</dbReference>
<name>A0A9X1F8C3_9FLAO</name>
<dbReference type="GO" id="GO:0008146">
    <property type="term" value="F:sulfotransferase activity"/>
    <property type="evidence" value="ECO:0007669"/>
    <property type="project" value="InterPro"/>
</dbReference>
<comment type="caution">
    <text evidence="4">The sequence shown here is derived from an EMBL/GenBank/DDBJ whole genome shotgun (WGS) entry which is preliminary data.</text>
</comment>
<protein>
    <submittedName>
        <fullName evidence="4">Sulfotransferase</fullName>
    </submittedName>
</protein>
<keyword evidence="2" id="KW-0325">Glycoprotein</keyword>
<proteinExistence type="predicted"/>
<gene>
    <name evidence="4" type="ORF">KCG49_08190</name>
</gene>
<dbReference type="PANTHER" id="PTHR10605">
    <property type="entry name" value="HEPARAN SULFATE SULFOTRANSFERASE"/>
    <property type="match status" value="1"/>
</dbReference>
<evidence type="ECO:0000256" key="1">
    <source>
        <dbReference type="ARBA" id="ARBA00022679"/>
    </source>
</evidence>
<dbReference type="InterPro" id="IPR037359">
    <property type="entry name" value="NST/OST"/>
</dbReference>
<dbReference type="InterPro" id="IPR000863">
    <property type="entry name" value="Sulfotransferase_dom"/>
</dbReference>
<evidence type="ECO:0000256" key="2">
    <source>
        <dbReference type="ARBA" id="ARBA00023180"/>
    </source>
</evidence>
<accession>A0A9X1F8C3</accession>
<organism evidence="4 5">
    <name type="scientific">Winogradskyella luteola</name>
    <dbReference type="NCBI Taxonomy" id="2828330"/>
    <lineage>
        <taxon>Bacteria</taxon>
        <taxon>Pseudomonadati</taxon>
        <taxon>Bacteroidota</taxon>
        <taxon>Flavobacteriia</taxon>
        <taxon>Flavobacteriales</taxon>
        <taxon>Flavobacteriaceae</taxon>
        <taxon>Winogradskyella</taxon>
    </lineage>
</organism>
<evidence type="ECO:0000313" key="5">
    <source>
        <dbReference type="Proteomes" id="UP001138894"/>
    </source>
</evidence>
<keyword evidence="5" id="KW-1185">Reference proteome</keyword>
<keyword evidence="1" id="KW-0808">Transferase</keyword>
<reference evidence="4" key="1">
    <citation type="submission" date="2021-04" db="EMBL/GenBank/DDBJ databases">
        <authorList>
            <person name="Pira H."/>
            <person name="Risdian C."/>
            <person name="Wink J."/>
        </authorList>
    </citation>
    <scope>NUCLEOTIDE SEQUENCE</scope>
    <source>
        <strain evidence="4">WHY3</strain>
    </source>
</reference>
<feature type="domain" description="Sulfotransferase" evidence="3">
    <location>
        <begin position="6"/>
        <end position="190"/>
    </location>
</feature>
<dbReference type="RefSeq" id="WP_218545730.1">
    <property type="nucleotide sequence ID" value="NZ_JAGSPD010000005.1"/>
</dbReference>
<evidence type="ECO:0000259" key="3">
    <source>
        <dbReference type="Pfam" id="PF00685"/>
    </source>
</evidence>
<sequence length="288" mass="34416">MSKVNFFCVGVQKAGTTTLHNILSQHPDLCLPEKKETHFFSNEDLYRKGESHYLQYFNHSKPYKYFGEIDPEYSYFTQSAERIFNTYGKIKILFILRNPVDRAYSHYLMTKRRGLENLSFENAMYKEEGRINNKEDNMHYSYRSRGYYLDQILNYEKYFGSENIKVLLFDDFTNNTKDCILDIIDFIGLKDFDFNTETISNPASHPRSGYLQKILYKKNIFKELVGNLIQSKETKRRIAEYIEKINLKTIEKENLSSSLRAEIYNTYYKKQILELERKLNISLKNWKH</sequence>
<dbReference type="PANTHER" id="PTHR10605:SF56">
    <property type="entry name" value="BIFUNCTIONAL HEPARAN SULFATE N-DEACETYLASE_N-SULFOTRANSFERASE"/>
    <property type="match status" value="1"/>
</dbReference>
<dbReference type="Proteomes" id="UP001138894">
    <property type="component" value="Unassembled WGS sequence"/>
</dbReference>
<dbReference type="AlphaFoldDB" id="A0A9X1F8C3"/>